<dbReference type="SUPFAM" id="SSF53474">
    <property type="entry name" value="alpha/beta-Hydrolases"/>
    <property type="match status" value="1"/>
</dbReference>
<comment type="similarity">
    <text evidence="1">Belongs to the 'GDXG' lipolytic enzyme family.</text>
</comment>
<gene>
    <name evidence="4" type="ORF">GPA25_16235</name>
</gene>
<name>A0ABX1QD38_9RHOO</name>
<dbReference type="GO" id="GO:0016787">
    <property type="term" value="F:hydrolase activity"/>
    <property type="evidence" value="ECO:0007669"/>
    <property type="project" value="UniProtKB-KW"/>
</dbReference>
<evidence type="ECO:0000313" key="4">
    <source>
        <dbReference type="EMBL" id="NMG76309.1"/>
    </source>
</evidence>
<dbReference type="PANTHER" id="PTHR23025">
    <property type="entry name" value="TRIACYLGLYCEROL LIPASE"/>
    <property type="match status" value="1"/>
</dbReference>
<dbReference type="PROSITE" id="PS01173">
    <property type="entry name" value="LIPASE_GDXG_HIS"/>
    <property type="match status" value="1"/>
</dbReference>
<evidence type="ECO:0000259" key="3">
    <source>
        <dbReference type="Pfam" id="PF07859"/>
    </source>
</evidence>
<dbReference type="InterPro" id="IPR029058">
    <property type="entry name" value="AB_hydrolase_fold"/>
</dbReference>
<dbReference type="Proteomes" id="UP000648984">
    <property type="component" value="Unassembled WGS sequence"/>
</dbReference>
<dbReference type="RefSeq" id="WP_169261453.1">
    <property type="nucleotide sequence ID" value="NZ_WTVQ01000029.1"/>
</dbReference>
<keyword evidence="5" id="KW-1185">Reference proteome</keyword>
<evidence type="ECO:0000256" key="2">
    <source>
        <dbReference type="ARBA" id="ARBA00022801"/>
    </source>
</evidence>
<organism evidence="4 5">
    <name type="scientific">Aromatoleum diolicum</name>
    <dbReference type="NCBI Taxonomy" id="75796"/>
    <lineage>
        <taxon>Bacteria</taxon>
        <taxon>Pseudomonadati</taxon>
        <taxon>Pseudomonadota</taxon>
        <taxon>Betaproteobacteria</taxon>
        <taxon>Rhodocyclales</taxon>
        <taxon>Rhodocyclaceae</taxon>
        <taxon>Aromatoleum</taxon>
    </lineage>
</organism>
<dbReference type="InterPro" id="IPR002168">
    <property type="entry name" value="Lipase_GDXG_HIS_AS"/>
</dbReference>
<dbReference type="EMBL" id="WTVQ01000029">
    <property type="protein sequence ID" value="NMG76309.1"/>
    <property type="molecule type" value="Genomic_DNA"/>
</dbReference>
<feature type="domain" description="Alpha/beta hydrolase fold-3" evidence="3">
    <location>
        <begin position="83"/>
        <end position="288"/>
    </location>
</feature>
<sequence>MALSEQAKTLLDMVYRVGAPRFHELTVAQARHSFSKLQFAFGAAPQPVASTTEVPMARDDGAALLARLYRPLAAAADDVLPLVIYFHGGGWCVGNVGTHDSLCRQLANASGCAVFSVEYRLAPEHPFPAAIEDGLFAAEWAWENAALLGVDPNRIALAGDSAGGNLSIVTALLARDRGSVPICYMVLIYPSTEMQSARTSRELFGQGYFLDQESLVWFVERYLPQGDVEDWRASPMRAESLAGLPPVLLVTAECDPLTDDSLAFAERVRLEGGAVEHLGVEGMVHGFITLGKLFHEAEEVVAQISRRLQDVLKIYQSVESKR</sequence>
<protein>
    <submittedName>
        <fullName evidence="4">Alpha/beta hydrolase fold domain-containing protein</fullName>
    </submittedName>
</protein>
<comment type="caution">
    <text evidence="4">The sequence shown here is derived from an EMBL/GenBank/DDBJ whole genome shotgun (WGS) entry which is preliminary data.</text>
</comment>
<dbReference type="PANTHER" id="PTHR23025:SF4">
    <property type="entry name" value="ALPHA_BETA HYDROLASE FOLD-3 DOMAIN-CONTAINING PROTEIN"/>
    <property type="match status" value="1"/>
</dbReference>
<evidence type="ECO:0000256" key="1">
    <source>
        <dbReference type="ARBA" id="ARBA00010515"/>
    </source>
</evidence>
<proteinExistence type="inferred from homology"/>
<evidence type="ECO:0000313" key="5">
    <source>
        <dbReference type="Proteomes" id="UP000648984"/>
    </source>
</evidence>
<dbReference type="Gene3D" id="3.40.50.1820">
    <property type="entry name" value="alpha/beta hydrolase"/>
    <property type="match status" value="1"/>
</dbReference>
<keyword evidence="2 4" id="KW-0378">Hydrolase</keyword>
<dbReference type="Pfam" id="PF07859">
    <property type="entry name" value="Abhydrolase_3"/>
    <property type="match status" value="1"/>
</dbReference>
<dbReference type="InterPro" id="IPR013094">
    <property type="entry name" value="AB_hydrolase_3"/>
</dbReference>
<accession>A0ABX1QD38</accession>
<reference evidence="4 5" key="1">
    <citation type="submission" date="2019-12" db="EMBL/GenBank/DDBJ databases">
        <title>Comparative genomics gives insights into the taxonomy of the Azoarcus-Aromatoleum group and reveals separate origins of nif in the plant-associated Azoarcus and non-plant-associated Aromatoleum sub-groups.</title>
        <authorList>
            <person name="Lafos M."/>
            <person name="Maluk M."/>
            <person name="Batista M."/>
            <person name="Junghare M."/>
            <person name="Carmona M."/>
            <person name="Faoro H."/>
            <person name="Cruz L.M."/>
            <person name="Battistoni F."/>
            <person name="De Souza E."/>
            <person name="Pedrosa F."/>
            <person name="Chen W.-M."/>
            <person name="Poole P.S."/>
            <person name="Dixon R.A."/>
            <person name="James E.K."/>
        </authorList>
    </citation>
    <scope>NUCLEOTIDE SEQUENCE [LARGE SCALE GENOMIC DNA]</scope>
    <source>
        <strain evidence="4 5">22Lin</strain>
    </source>
</reference>